<sequence length="506" mass="50354">MSGPLSFIDGSSCSTCSAAAGSSRATACAYPELQAVVRDAPRSFSPAAARSPFTAFPCQLAPLHLASALGRDGCVRALLEAGASPFVWTRPPPPAAPAGGGGAEGGAAAAAAGADAGDDDDHFSSYEGVCSSGVYQSLKQLLPSSSEFPYTFTLAQQLLRTPCSPLLLAVRFGRLAAAQALLEAMEGGRAAADAAAAAAAAGGGVEERGGADGSASGGGDGDAAPDLVLTPSFATASAAASQASAGSGLGAAPEPHVELLRRLLGAGGSGCARPLRRLLPAILARYDNCNPQSGMADKLREGLREVLAHVLPPGEEGGGSGGGGCAWRDGMPPPAPPALRQLLTAAVVCRDEARCGVLLAALDASCPAPWADVAANCALLAAAAAHDMAGVVEGLLARPPPPPGDGMPPFNANMWGPDGLSVLMTAAHRGSLAALQALLAAGAAVNLADEMGCTALGWGVVGNSQEAVVMLAQHGAAIDHFGVVHEEEEHLERALLTATARRRGLI</sequence>
<proteinExistence type="predicted"/>
<dbReference type="SMART" id="SM00248">
    <property type="entry name" value="ANK"/>
    <property type="match status" value="3"/>
</dbReference>
<dbReference type="GeneID" id="17354098"/>
<evidence type="ECO:0000313" key="6">
    <source>
        <dbReference type="Proteomes" id="UP000008141"/>
    </source>
</evidence>
<dbReference type="STRING" id="554065.E1ZI18"/>
<dbReference type="InterPro" id="IPR050745">
    <property type="entry name" value="Multifunctional_regulatory"/>
</dbReference>
<dbReference type="InterPro" id="IPR002110">
    <property type="entry name" value="Ankyrin_rpt"/>
</dbReference>
<dbReference type="RefSeq" id="XP_005846660.1">
    <property type="nucleotide sequence ID" value="XM_005846598.1"/>
</dbReference>
<name>E1ZI18_CHLVA</name>
<gene>
    <name evidence="5" type="ORF">CHLNCDRAFT_135355</name>
</gene>
<dbReference type="AlphaFoldDB" id="E1ZI18"/>
<dbReference type="Pfam" id="PF00023">
    <property type="entry name" value="Ank"/>
    <property type="match status" value="1"/>
</dbReference>
<evidence type="ECO:0000256" key="3">
    <source>
        <dbReference type="PROSITE-ProRule" id="PRU00023"/>
    </source>
</evidence>
<evidence type="ECO:0000313" key="5">
    <source>
        <dbReference type="EMBL" id="EFN54558.1"/>
    </source>
</evidence>
<dbReference type="InterPro" id="IPR036770">
    <property type="entry name" value="Ankyrin_rpt-contain_sf"/>
</dbReference>
<dbReference type="KEGG" id="cvr:CHLNCDRAFT_135355"/>
<dbReference type="PANTHER" id="PTHR24189">
    <property type="entry name" value="MYOTROPHIN"/>
    <property type="match status" value="1"/>
</dbReference>
<feature type="compositionally biased region" description="Gly residues" evidence="4">
    <location>
        <begin position="211"/>
        <end position="221"/>
    </location>
</feature>
<feature type="repeat" description="ANK" evidence="3">
    <location>
        <begin position="418"/>
        <end position="450"/>
    </location>
</feature>
<dbReference type="Pfam" id="PF12796">
    <property type="entry name" value="Ank_2"/>
    <property type="match status" value="1"/>
</dbReference>
<protein>
    <submittedName>
        <fullName evidence="5">Expressed protein</fullName>
    </submittedName>
</protein>
<organism evidence="6">
    <name type="scientific">Chlorella variabilis</name>
    <name type="common">Green alga</name>
    <dbReference type="NCBI Taxonomy" id="554065"/>
    <lineage>
        <taxon>Eukaryota</taxon>
        <taxon>Viridiplantae</taxon>
        <taxon>Chlorophyta</taxon>
        <taxon>core chlorophytes</taxon>
        <taxon>Trebouxiophyceae</taxon>
        <taxon>Chlorellales</taxon>
        <taxon>Chlorellaceae</taxon>
        <taxon>Chlorella clade</taxon>
        <taxon>Chlorella</taxon>
    </lineage>
</organism>
<feature type="region of interest" description="Disordered" evidence="4">
    <location>
        <begin position="205"/>
        <end position="226"/>
    </location>
</feature>
<keyword evidence="1" id="KW-0677">Repeat</keyword>
<keyword evidence="6" id="KW-1185">Reference proteome</keyword>
<dbReference type="PROSITE" id="PS50297">
    <property type="entry name" value="ANK_REP_REGION"/>
    <property type="match status" value="1"/>
</dbReference>
<dbReference type="PANTHER" id="PTHR24189:SF50">
    <property type="entry name" value="ANKYRIN REPEAT AND SOCS BOX PROTEIN 2"/>
    <property type="match status" value="1"/>
</dbReference>
<keyword evidence="2 3" id="KW-0040">ANK repeat</keyword>
<dbReference type="Gene3D" id="1.25.40.20">
    <property type="entry name" value="Ankyrin repeat-containing domain"/>
    <property type="match status" value="2"/>
</dbReference>
<evidence type="ECO:0000256" key="1">
    <source>
        <dbReference type="ARBA" id="ARBA00022737"/>
    </source>
</evidence>
<evidence type="ECO:0000256" key="2">
    <source>
        <dbReference type="ARBA" id="ARBA00023043"/>
    </source>
</evidence>
<feature type="region of interest" description="Disordered" evidence="4">
    <location>
        <begin position="89"/>
        <end position="116"/>
    </location>
</feature>
<dbReference type="InParanoid" id="E1ZI18"/>
<dbReference type="Proteomes" id="UP000008141">
    <property type="component" value="Unassembled WGS sequence"/>
</dbReference>
<dbReference type="PROSITE" id="PS50088">
    <property type="entry name" value="ANK_REPEAT"/>
    <property type="match status" value="1"/>
</dbReference>
<accession>E1ZI18</accession>
<reference evidence="5 6" key="1">
    <citation type="journal article" date="2010" name="Plant Cell">
        <title>The Chlorella variabilis NC64A genome reveals adaptation to photosymbiosis, coevolution with viruses, and cryptic sex.</title>
        <authorList>
            <person name="Blanc G."/>
            <person name="Duncan G."/>
            <person name="Agarkova I."/>
            <person name="Borodovsky M."/>
            <person name="Gurnon J."/>
            <person name="Kuo A."/>
            <person name="Lindquist E."/>
            <person name="Lucas S."/>
            <person name="Pangilinan J."/>
            <person name="Polle J."/>
            <person name="Salamov A."/>
            <person name="Terry A."/>
            <person name="Yamada T."/>
            <person name="Dunigan D.D."/>
            <person name="Grigoriev I.V."/>
            <person name="Claverie J.M."/>
            <person name="Van Etten J.L."/>
        </authorList>
    </citation>
    <scope>NUCLEOTIDE SEQUENCE [LARGE SCALE GENOMIC DNA]</scope>
    <source>
        <strain evidence="5 6">NC64A</strain>
    </source>
</reference>
<evidence type="ECO:0000256" key="4">
    <source>
        <dbReference type="SAM" id="MobiDB-lite"/>
    </source>
</evidence>
<dbReference type="EMBL" id="GL433847">
    <property type="protein sequence ID" value="EFN54558.1"/>
    <property type="molecule type" value="Genomic_DNA"/>
</dbReference>
<dbReference type="SUPFAM" id="SSF48403">
    <property type="entry name" value="Ankyrin repeat"/>
    <property type="match status" value="1"/>
</dbReference>
<feature type="compositionally biased region" description="Low complexity" evidence="4">
    <location>
        <begin position="106"/>
        <end position="115"/>
    </location>
</feature>